<feature type="transmembrane region" description="Helical" evidence="2">
    <location>
        <begin position="59"/>
        <end position="77"/>
    </location>
</feature>
<feature type="region of interest" description="Disordered" evidence="1">
    <location>
        <begin position="1"/>
        <end position="24"/>
    </location>
</feature>
<accession>A0A2U1FCT9</accession>
<evidence type="ECO:0008006" key="5">
    <source>
        <dbReference type="Google" id="ProtNLM"/>
    </source>
</evidence>
<feature type="transmembrane region" description="Helical" evidence="2">
    <location>
        <begin position="83"/>
        <end position="102"/>
    </location>
</feature>
<keyword evidence="2" id="KW-0472">Membrane</keyword>
<organism evidence="3 4">
    <name type="scientific">Actinomycetospora cinnamomea</name>
    <dbReference type="NCBI Taxonomy" id="663609"/>
    <lineage>
        <taxon>Bacteria</taxon>
        <taxon>Bacillati</taxon>
        <taxon>Actinomycetota</taxon>
        <taxon>Actinomycetes</taxon>
        <taxon>Pseudonocardiales</taxon>
        <taxon>Pseudonocardiaceae</taxon>
        <taxon>Actinomycetospora</taxon>
    </lineage>
</organism>
<evidence type="ECO:0000256" key="2">
    <source>
        <dbReference type="SAM" id="Phobius"/>
    </source>
</evidence>
<dbReference type="RefSeq" id="WP_116708290.1">
    <property type="nucleotide sequence ID" value="NZ_QEKW01000005.1"/>
</dbReference>
<evidence type="ECO:0000256" key="1">
    <source>
        <dbReference type="SAM" id="MobiDB-lite"/>
    </source>
</evidence>
<evidence type="ECO:0000313" key="4">
    <source>
        <dbReference type="Proteomes" id="UP000245639"/>
    </source>
</evidence>
<name>A0A2U1FCT9_9PSEU</name>
<dbReference type="EMBL" id="QEKW01000005">
    <property type="protein sequence ID" value="PVZ10023.1"/>
    <property type="molecule type" value="Genomic_DNA"/>
</dbReference>
<feature type="compositionally biased region" description="Basic and acidic residues" evidence="1">
    <location>
        <begin position="11"/>
        <end position="24"/>
    </location>
</feature>
<dbReference type="Pfam" id="PF11239">
    <property type="entry name" value="DUF3040"/>
    <property type="match status" value="1"/>
</dbReference>
<keyword evidence="2" id="KW-0812">Transmembrane</keyword>
<comment type="caution">
    <text evidence="3">The sequence shown here is derived from an EMBL/GenBank/DDBJ whole genome shotgun (WGS) entry which is preliminary data.</text>
</comment>
<keyword evidence="4" id="KW-1185">Reference proteome</keyword>
<dbReference type="AlphaFoldDB" id="A0A2U1FCT9"/>
<dbReference type="InterPro" id="IPR021401">
    <property type="entry name" value="DUF3040"/>
</dbReference>
<reference evidence="3 4" key="1">
    <citation type="submission" date="2018-04" db="EMBL/GenBank/DDBJ databases">
        <title>Genomic Encyclopedia of Type Strains, Phase IV (KMG-IV): sequencing the most valuable type-strain genomes for metagenomic binning, comparative biology and taxonomic classification.</title>
        <authorList>
            <person name="Goeker M."/>
        </authorList>
    </citation>
    <scope>NUCLEOTIDE SEQUENCE [LARGE SCALE GENOMIC DNA]</scope>
    <source>
        <strain evidence="3 4">DSM 45771</strain>
    </source>
</reference>
<sequence>MTATPAGHDAQPPERRPLSEHEQQALRELEAHATETDPGLSMRLRRATPRWNSGISSRTYNTIVQVAVVYVLAIVVLPRPAAGVLIGLALALLPALLAVWSIHRDSQR</sequence>
<gene>
    <name evidence="3" type="ORF">C8D89_10599</name>
</gene>
<protein>
    <recommendedName>
        <fullName evidence="5">DUF3040 family protein</fullName>
    </recommendedName>
</protein>
<proteinExistence type="predicted"/>
<dbReference type="Proteomes" id="UP000245639">
    <property type="component" value="Unassembled WGS sequence"/>
</dbReference>
<evidence type="ECO:0000313" key="3">
    <source>
        <dbReference type="EMBL" id="PVZ10023.1"/>
    </source>
</evidence>
<keyword evidence="2" id="KW-1133">Transmembrane helix</keyword>